<feature type="compositionally biased region" description="Basic and acidic residues" evidence="8">
    <location>
        <begin position="513"/>
        <end position="526"/>
    </location>
</feature>
<feature type="domain" description="BZIP" evidence="9">
    <location>
        <begin position="266"/>
        <end position="329"/>
    </location>
</feature>
<keyword evidence="11" id="KW-1185">Reference proteome</keyword>
<dbReference type="SUPFAM" id="SSF57959">
    <property type="entry name" value="Leucine zipper domain"/>
    <property type="match status" value="1"/>
</dbReference>
<dbReference type="GO" id="GO:0016020">
    <property type="term" value="C:membrane"/>
    <property type="evidence" value="ECO:0007669"/>
    <property type="project" value="UniProtKB-SubCell"/>
</dbReference>
<dbReference type="Proteomes" id="UP000594262">
    <property type="component" value="Unplaced"/>
</dbReference>
<evidence type="ECO:0000313" key="11">
    <source>
        <dbReference type="Proteomes" id="UP000594262"/>
    </source>
</evidence>
<feature type="compositionally biased region" description="Low complexity" evidence="8">
    <location>
        <begin position="41"/>
        <end position="62"/>
    </location>
</feature>
<protein>
    <recommendedName>
        <fullName evidence="9">BZIP domain-containing protein</fullName>
    </recommendedName>
</protein>
<evidence type="ECO:0000313" key="10">
    <source>
        <dbReference type="EnsemblMetazoa" id="CLYHEMP016240.1"/>
    </source>
</evidence>
<feature type="compositionally biased region" description="Basic residues" evidence="8">
    <location>
        <begin position="540"/>
        <end position="549"/>
    </location>
</feature>
<dbReference type="PANTHER" id="PTHR46164:SF3">
    <property type="entry name" value="ATF6, ISOFORM C"/>
    <property type="match status" value="1"/>
</dbReference>
<dbReference type="InterPro" id="IPR051882">
    <property type="entry name" value="ATF_bZIP_TF"/>
</dbReference>
<name>A0A7M5X1R8_9CNID</name>
<dbReference type="AlphaFoldDB" id="A0A7M5X1R8"/>
<keyword evidence="7" id="KW-0175">Coiled coil</keyword>
<comment type="similarity">
    <text evidence="2">Belongs to the bZIP family. ATF subfamily.</text>
</comment>
<evidence type="ECO:0000259" key="9">
    <source>
        <dbReference type="PROSITE" id="PS50217"/>
    </source>
</evidence>
<evidence type="ECO:0000256" key="7">
    <source>
        <dbReference type="SAM" id="Coils"/>
    </source>
</evidence>
<dbReference type="EnsemblMetazoa" id="CLYHEMT016240.1">
    <property type="protein sequence ID" value="CLYHEMP016240.1"/>
    <property type="gene ID" value="CLYHEMG016240"/>
</dbReference>
<dbReference type="GO" id="GO:0005634">
    <property type="term" value="C:nucleus"/>
    <property type="evidence" value="ECO:0007669"/>
    <property type="project" value="TreeGrafter"/>
</dbReference>
<dbReference type="GO" id="GO:0030968">
    <property type="term" value="P:endoplasmic reticulum unfolded protein response"/>
    <property type="evidence" value="ECO:0007669"/>
    <property type="project" value="TreeGrafter"/>
</dbReference>
<organism evidence="10 11">
    <name type="scientific">Clytia hemisphaerica</name>
    <dbReference type="NCBI Taxonomy" id="252671"/>
    <lineage>
        <taxon>Eukaryota</taxon>
        <taxon>Metazoa</taxon>
        <taxon>Cnidaria</taxon>
        <taxon>Hydrozoa</taxon>
        <taxon>Hydroidolina</taxon>
        <taxon>Leptothecata</taxon>
        <taxon>Obeliida</taxon>
        <taxon>Clytiidae</taxon>
        <taxon>Clytia</taxon>
    </lineage>
</organism>
<dbReference type="RefSeq" id="XP_066931815.1">
    <property type="nucleotide sequence ID" value="XM_067075714.1"/>
</dbReference>
<evidence type="ECO:0000256" key="5">
    <source>
        <dbReference type="ARBA" id="ARBA00023163"/>
    </source>
</evidence>
<dbReference type="GeneID" id="136819479"/>
<dbReference type="OrthoDB" id="5967605at2759"/>
<dbReference type="Pfam" id="PF00170">
    <property type="entry name" value="bZIP_1"/>
    <property type="match status" value="1"/>
</dbReference>
<keyword evidence="6" id="KW-0539">Nucleus</keyword>
<evidence type="ECO:0000256" key="4">
    <source>
        <dbReference type="ARBA" id="ARBA00023125"/>
    </source>
</evidence>
<dbReference type="SMART" id="SM00338">
    <property type="entry name" value="BRLZ"/>
    <property type="match status" value="1"/>
</dbReference>
<dbReference type="PRINTS" id="PR00041">
    <property type="entry name" value="LEUZIPPRCREB"/>
</dbReference>
<dbReference type="InterPro" id="IPR004827">
    <property type="entry name" value="bZIP"/>
</dbReference>
<evidence type="ECO:0000256" key="3">
    <source>
        <dbReference type="ARBA" id="ARBA00023015"/>
    </source>
</evidence>
<evidence type="ECO:0000256" key="6">
    <source>
        <dbReference type="ARBA" id="ARBA00023242"/>
    </source>
</evidence>
<dbReference type="GO" id="GO:0000981">
    <property type="term" value="F:DNA-binding transcription factor activity, RNA polymerase II-specific"/>
    <property type="evidence" value="ECO:0007669"/>
    <property type="project" value="TreeGrafter"/>
</dbReference>
<feature type="coiled-coil region" evidence="7">
    <location>
        <begin position="291"/>
        <end position="332"/>
    </location>
</feature>
<feature type="region of interest" description="Disordered" evidence="8">
    <location>
        <begin position="502"/>
        <end position="564"/>
    </location>
</feature>
<evidence type="ECO:0000256" key="1">
    <source>
        <dbReference type="ARBA" id="ARBA00004167"/>
    </source>
</evidence>
<reference evidence="10" key="1">
    <citation type="submission" date="2021-01" db="UniProtKB">
        <authorList>
            <consortium name="EnsemblMetazoa"/>
        </authorList>
    </citation>
    <scope>IDENTIFICATION</scope>
</reference>
<keyword evidence="5" id="KW-0804">Transcription</keyword>
<keyword evidence="3" id="KW-0805">Transcription regulation</keyword>
<dbReference type="Gene3D" id="1.20.5.170">
    <property type="match status" value="1"/>
</dbReference>
<comment type="subcellular location">
    <subcellularLocation>
        <location evidence="1">Membrane</location>
        <topology evidence="1">Single-pass membrane protein</topology>
    </subcellularLocation>
</comment>
<keyword evidence="4" id="KW-0238">DNA-binding</keyword>
<proteinExistence type="inferred from homology"/>
<feature type="region of interest" description="Disordered" evidence="8">
    <location>
        <begin position="39"/>
        <end position="63"/>
    </location>
</feature>
<dbReference type="GO" id="GO:0000978">
    <property type="term" value="F:RNA polymerase II cis-regulatory region sequence-specific DNA binding"/>
    <property type="evidence" value="ECO:0007669"/>
    <property type="project" value="TreeGrafter"/>
</dbReference>
<dbReference type="PROSITE" id="PS50217">
    <property type="entry name" value="BZIP"/>
    <property type="match status" value="1"/>
</dbReference>
<evidence type="ECO:0000256" key="8">
    <source>
        <dbReference type="SAM" id="MobiDB-lite"/>
    </source>
</evidence>
<sequence length="666" mass="75526">MLSTQQLLNFGDSNLDFLENNLLDQDDWRVNNNDLLDDFFDQGSGSPSTSSLDSGQGSSTISPISLHNDDIDAWLQDGLIQQQPFSNIIKEEPPSPPALNAIEVSPPIFPAEVSINNPILKTISLQNNEVNVAKKLPIPRKTATRTRPTPPLHGKIVNSIPKIPLPKSRAPVTSSMVKLNNLSNLPLKSEQLNTALLPGDKYTIPPKIVKLENGQFYIARAVLKNAPKKGASTTNTTTTPVVGQKRPSLPLVTTASITKDYTGLKDVKRQQRMMKNRESASLSRQRKKEHLQSLELKVSEISAVNSQLQEENQKLKERVQLLESENNKLKDEIQVGSPSPSFISKEKAAKSTTVLLAVLLFIIFNPFMFSSKATNKPSTLIDKPINNIPIHFKSRALLQFDNSNSIDAHFHAPFKRKTLRNVNILDHNKQRGQPHIRFHRRPPARKLSEGLLSHDDFLSEADEKLFQNHLDSFDCEENFNKTDVNRINRILEGFAKGYKKENNQRKMKHKSIKNGESRFDNCTEPHKHPKPLISPYLFRSKQKKFKKKTSLSPKPRVKKREEKSSELPIKFVNSTSQDLLNEIQRKVPRKDDTFYIVSMKDVVILPATNNSQLHRPKFSFIVPSFLKNSNDTSLQEFLQIDCNVLDTKVVRMNRKAFSEPFLTRVQ</sequence>
<dbReference type="InterPro" id="IPR046347">
    <property type="entry name" value="bZIP_sf"/>
</dbReference>
<accession>A0A7M5X1R8</accession>
<dbReference type="PANTHER" id="PTHR46164">
    <property type="entry name" value="ATF6, ISOFORM C"/>
    <property type="match status" value="1"/>
</dbReference>
<evidence type="ECO:0000256" key="2">
    <source>
        <dbReference type="ARBA" id="ARBA00009050"/>
    </source>
</evidence>